<dbReference type="PANTHER" id="PTHR21530">
    <property type="entry name" value="PHEROMONE SHUTDOWN PROTEIN"/>
    <property type="match status" value="1"/>
</dbReference>
<dbReference type="Pfam" id="PF01963">
    <property type="entry name" value="TraB_PrgY_gumN"/>
    <property type="match status" value="1"/>
</dbReference>
<dbReference type="InterPro" id="IPR046345">
    <property type="entry name" value="TraB_PrgY-like"/>
</dbReference>
<dbReference type="GeneID" id="108846574"/>
<dbReference type="KEGG" id="rsz:108846574"/>
<keyword evidence="1" id="KW-1185">Reference proteome</keyword>
<dbReference type="AlphaFoldDB" id="A0A6J0MS71"/>
<accession>A0A6J0MS71</accession>
<sequence>MEPTTSILLEPKTAAQLGDEFVHVDDHSHIIVHVDKEEEAHSGSGSLITGVVSVVDASDDDDGDCAVETTKLELPEEYAKNVMVLTCDSTADGGSCDVYVIGTAHVSEESCREVEAIISLMKPEVVFVELCSSRLSFLTPQALKIPTMLEMIDMWKKNHNAFGLAYGWFLAKIASRLDVLPGPEFGVAYEEADKYGGKVILGDRPVQITLKRTWAKMPLWHKVKFLYGSVFQPVFLPRPEELKEMLNPMNDVDMLTLVIQEMSKEFPSLMDTLVHERDKYMACMLSRVASEHRSVVAVVGRGHLQGIKKNWNQPIKLKDLLEIPKNESKYTVKYILKSLTVAVVGIAIGSRLYLSTRS</sequence>
<dbReference type="CDD" id="cd14726">
    <property type="entry name" value="TraB_PrgY-like"/>
    <property type="match status" value="1"/>
</dbReference>
<reference evidence="2 3" key="2">
    <citation type="submission" date="2025-04" db="UniProtKB">
        <authorList>
            <consortium name="RefSeq"/>
        </authorList>
    </citation>
    <scope>IDENTIFICATION</scope>
    <source>
        <tissue evidence="2 3">Leaf</tissue>
    </source>
</reference>
<dbReference type="RefSeq" id="XP_056861582.1">
    <property type="nucleotide sequence ID" value="XM_057005602.1"/>
</dbReference>
<dbReference type="PANTHER" id="PTHR21530:SF13">
    <property type="entry name" value="TRAB FAMILY PROTEIN"/>
    <property type="match status" value="1"/>
</dbReference>
<gene>
    <name evidence="2" type="primary">LOC108846574</name>
    <name evidence="3" type="synonym">LOC130509487</name>
</gene>
<protein>
    <submittedName>
        <fullName evidence="2">Uncharacterized protein LOC108846574</fullName>
    </submittedName>
    <submittedName>
        <fullName evidence="3">Uncharacterized protein LOC130509487</fullName>
    </submittedName>
</protein>
<proteinExistence type="predicted"/>
<dbReference type="KEGG" id="rsz:130509487"/>
<organism evidence="1 2">
    <name type="scientific">Raphanus sativus</name>
    <name type="common">Radish</name>
    <name type="synonym">Raphanus raphanistrum var. sativus</name>
    <dbReference type="NCBI Taxonomy" id="3726"/>
    <lineage>
        <taxon>Eukaryota</taxon>
        <taxon>Viridiplantae</taxon>
        <taxon>Streptophyta</taxon>
        <taxon>Embryophyta</taxon>
        <taxon>Tracheophyta</taxon>
        <taxon>Spermatophyta</taxon>
        <taxon>Magnoliopsida</taxon>
        <taxon>eudicotyledons</taxon>
        <taxon>Gunneridae</taxon>
        <taxon>Pentapetalae</taxon>
        <taxon>rosids</taxon>
        <taxon>malvids</taxon>
        <taxon>Brassicales</taxon>
        <taxon>Brassicaceae</taxon>
        <taxon>Brassiceae</taxon>
        <taxon>Raphanus</taxon>
    </lineage>
</organism>
<reference evidence="1" key="1">
    <citation type="journal article" date="2019" name="Database">
        <title>The radish genome database (RadishGD): an integrated information resource for radish genomics.</title>
        <authorList>
            <person name="Yu H.J."/>
            <person name="Baek S."/>
            <person name="Lee Y.J."/>
            <person name="Cho A."/>
            <person name="Mun J.H."/>
        </authorList>
    </citation>
    <scope>NUCLEOTIDE SEQUENCE [LARGE SCALE GENOMIC DNA]</scope>
    <source>
        <strain evidence="1">cv. WK10039</strain>
    </source>
</reference>
<evidence type="ECO:0000313" key="3">
    <source>
        <dbReference type="RefSeq" id="XP_056861582.1"/>
    </source>
</evidence>
<evidence type="ECO:0000313" key="1">
    <source>
        <dbReference type="Proteomes" id="UP000504610"/>
    </source>
</evidence>
<dbReference type="InterPro" id="IPR002816">
    <property type="entry name" value="TraB/PrgY/GumN_fam"/>
</dbReference>
<evidence type="ECO:0000313" key="2">
    <source>
        <dbReference type="RefSeq" id="XP_018475297.1"/>
    </source>
</evidence>
<dbReference type="OrthoDB" id="48306at2759"/>
<dbReference type="GO" id="GO:0005741">
    <property type="term" value="C:mitochondrial outer membrane"/>
    <property type="evidence" value="ECO:0007669"/>
    <property type="project" value="TreeGrafter"/>
</dbReference>
<dbReference type="Proteomes" id="UP000504610">
    <property type="component" value="Chromosome 3"/>
</dbReference>
<dbReference type="RefSeq" id="XP_018475297.1">
    <property type="nucleotide sequence ID" value="XM_018619795.2"/>
</dbReference>
<name>A0A6J0MS71_RAPSA</name>